<accession>A0A6J6FYW3</accession>
<keyword evidence="5" id="KW-0456">Lyase</keyword>
<keyword evidence="1" id="KW-1003">Cell membrane</keyword>
<dbReference type="NCBIfam" id="TIGR00247">
    <property type="entry name" value="endolytic transglycosylase MltG"/>
    <property type="match status" value="1"/>
</dbReference>
<evidence type="ECO:0000256" key="6">
    <source>
        <dbReference type="ARBA" id="ARBA00023316"/>
    </source>
</evidence>
<dbReference type="GO" id="GO:0016829">
    <property type="term" value="F:lyase activity"/>
    <property type="evidence" value="ECO:0007669"/>
    <property type="project" value="UniProtKB-KW"/>
</dbReference>
<evidence type="ECO:0000313" key="7">
    <source>
        <dbReference type="EMBL" id="CAB4594246.1"/>
    </source>
</evidence>
<evidence type="ECO:0000256" key="5">
    <source>
        <dbReference type="ARBA" id="ARBA00023239"/>
    </source>
</evidence>
<dbReference type="PANTHER" id="PTHR30518">
    <property type="entry name" value="ENDOLYTIC MUREIN TRANSGLYCOSYLASE"/>
    <property type="match status" value="1"/>
</dbReference>
<dbReference type="InterPro" id="IPR003770">
    <property type="entry name" value="MLTG-like"/>
</dbReference>
<keyword evidence="3" id="KW-1133">Transmembrane helix</keyword>
<evidence type="ECO:0000256" key="3">
    <source>
        <dbReference type="ARBA" id="ARBA00022989"/>
    </source>
</evidence>
<evidence type="ECO:0000256" key="4">
    <source>
        <dbReference type="ARBA" id="ARBA00023136"/>
    </source>
</evidence>
<dbReference type="AlphaFoldDB" id="A0A6J6FYW3"/>
<evidence type="ECO:0000256" key="1">
    <source>
        <dbReference type="ARBA" id="ARBA00022475"/>
    </source>
</evidence>
<reference evidence="7" key="1">
    <citation type="submission" date="2020-05" db="EMBL/GenBank/DDBJ databases">
        <authorList>
            <person name="Chiriac C."/>
            <person name="Salcher M."/>
            <person name="Ghai R."/>
            <person name="Kavagutti S V."/>
        </authorList>
    </citation>
    <scope>NUCLEOTIDE SEQUENCE</scope>
</reference>
<evidence type="ECO:0000256" key="2">
    <source>
        <dbReference type="ARBA" id="ARBA00022692"/>
    </source>
</evidence>
<keyword evidence="6" id="KW-0961">Cell wall biogenesis/degradation</keyword>
<name>A0A6J6FYW3_9ZZZZ</name>
<dbReference type="EMBL" id="CAEZUB010000102">
    <property type="protein sequence ID" value="CAB4594246.1"/>
    <property type="molecule type" value="Genomic_DNA"/>
</dbReference>
<keyword evidence="2" id="KW-0812">Transmembrane</keyword>
<proteinExistence type="predicted"/>
<dbReference type="GO" id="GO:0071555">
    <property type="term" value="P:cell wall organization"/>
    <property type="evidence" value="ECO:0007669"/>
    <property type="project" value="UniProtKB-KW"/>
</dbReference>
<dbReference type="PANTHER" id="PTHR30518:SF2">
    <property type="entry name" value="ENDOLYTIC MUREIN TRANSGLYCOSYLASE"/>
    <property type="match status" value="1"/>
</dbReference>
<organism evidence="7">
    <name type="scientific">freshwater metagenome</name>
    <dbReference type="NCBI Taxonomy" id="449393"/>
    <lineage>
        <taxon>unclassified sequences</taxon>
        <taxon>metagenomes</taxon>
        <taxon>ecological metagenomes</taxon>
    </lineage>
</organism>
<gene>
    <name evidence="7" type="ORF">UFOPK1775_00794</name>
</gene>
<sequence>MENAGFSKEDISRAEAKVNLPAGFKTLEGLLFPAQYSFAEGTPALSAITSMVERAMLEMESAGLTGKSSKYTSQQLVTIASIIQAEGNLEDFTKVSRVIRNRLEKGMPLQMDSTVHYLKKDRGKIFLSTASTFLKSPYNTYRNYGLPPGPIGNPGAEALKAAANPAVGDWIYFITVAPFDTRFTSSNEQFSLWKIEYKKNLRAGIFRSSK</sequence>
<keyword evidence="4" id="KW-0472">Membrane</keyword>
<protein>
    <submittedName>
        <fullName evidence="7">Unannotated protein</fullName>
    </submittedName>
</protein>
<dbReference type="Pfam" id="PF02618">
    <property type="entry name" value="YceG"/>
    <property type="match status" value="1"/>
</dbReference>